<feature type="compositionally biased region" description="Polar residues" evidence="1">
    <location>
        <begin position="206"/>
        <end position="222"/>
    </location>
</feature>
<gene>
    <name evidence="3" type="primary">LOC103506381</name>
</gene>
<feature type="compositionally biased region" description="Polar residues" evidence="1">
    <location>
        <begin position="262"/>
        <end position="296"/>
    </location>
</feature>
<feature type="region of interest" description="Disordered" evidence="1">
    <location>
        <begin position="262"/>
        <end position="404"/>
    </location>
</feature>
<feature type="compositionally biased region" description="Low complexity" evidence="1">
    <location>
        <begin position="223"/>
        <end position="241"/>
    </location>
</feature>
<dbReference type="STRING" id="121845.A0A3Q0ILS8"/>
<sequence length="404" mass="42772">MSSLSETGSFRNLAVAIGPHTDEGMLATPQAPAPHPLNLKSNPEAVEESGDEDSCSSSGASSCTDSTGNEQNKFNGINLSNMPGIISPPLISQNQNMVNAPLNLSLNSNAVSANFHPNVNPRTDLKNPSAGSTLPATNMPHFILASGQLVQGIQGAQLLIPTTQGITTQTILTIPVNNVTSNQPVNLALNNGQVISTTIANLQSMAQPNPLFNNNGAVSPNTQQQQQQQSHQQPSSLSTSAQQLLASALTSINLASMNNHQRSLTTVPSHPSLSSHHQRTPSYHTNSHPYQNNLSKSPHHEPNNNTTTSTPLTHIPSKPASPPHLKSSLGLNNNNLSSNNNLRRSLSPTAAPASLPPANSPLNRLTTHNGELTITTTNSNKYDYASSERPDSPDDLSDEPMGIF</sequence>
<name>A0A3Q0ILS8_DIACI</name>
<dbReference type="RefSeq" id="XP_026677251.1">
    <property type="nucleotide sequence ID" value="XM_026821450.1"/>
</dbReference>
<dbReference type="PaxDb" id="121845-A0A3Q0ILS8"/>
<accession>A0A3Q0ILS8</accession>
<dbReference type="KEGG" id="dci:103506381"/>
<proteinExistence type="predicted"/>
<organism evidence="2 3">
    <name type="scientific">Diaphorina citri</name>
    <name type="common">Asian citrus psyllid</name>
    <dbReference type="NCBI Taxonomy" id="121845"/>
    <lineage>
        <taxon>Eukaryota</taxon>
        <taxon>Metazoa</taxon>
        <taxon>Ecdysozoa</taxon>
        <taxon>Arthropoda</taxon>
        <taxon>Hexapoda</taxon>
        <taxon>Insecta</taxon>
        <taxon>Pterygota</taxon>
        <taxon>Neoptera</taxon>
        <taxon>Paraneoptera</taxon>
        <taxon>Hemiptera</taxon>
        <taxon>Sternorrhyncha</taxon>
        <taxon>Psylloidea</taxon>
        <taxon>Psyllidae</taxon>
        <taxon>Diaphorininae</taxon>
        <taxon>Diaphorina</taxon>
    </lineage>
</organism>
<feature type="compositionally biased region" description="Polar residues" evidence="1">
    <location>
        <begin position="364"/>
        <end position="381"/>
    </location>
</feature>
<feature type="compositionally biased region" description="Acidic residues" evidence="1">
    <location>
        <begin position="45"/>
        <end position="54"/>
    </location>
</feature>
<dbReference type="GeneID" id="103506381"/>
<evidence type="ECO:0000313" key="2">
    <source>
        <dbReference type="Proteomes" id="UP000079169"/>
    </source>
</evidence>
<feature type="region of interest" description="Disordered" evidence="1">
    <location>
        <begin position="206"/>
        <end position="241"/>
    </location>
</feature>
<feature type="compositionally biased region" description="Low complexity" evidence="1">
    <location>
        <begin position="303"/>
        <end position="317"/>
    </location>
</feature>
<feature type="compositionally biased region" description="Low complexity" evidence="1">
    <location>
        <begin position="55"/>
        <end position="68"/>
    </location>
</feature>
<dbReference type="AlphaFoldDB" id="A0A3Q0ILS8"/>
<protein>
    <submittedName>
        <fullName evidence="3">RING finger protein B-like</fullName>
    </submittedName>
</protein>
<evidence type="ECO:0000313" key="3">
    <source>
        <dbReference type="RefSeq" id="XP_026677251.1"/>
    </source>
</evidence>
<evidence type="ECO:0000256" key="1">
    <source>
        <dbReference type="SAM" id="MobiDB-lite"/>
    </source>
</evidence>
<dbReference type="Proteomes" id="UP000079169">
    <property type="component" value="Unplaced"/>
</dbReference>
<reference evidence="3" key="1">
    <citation type="submission" date="2025-08" db="UniProtKB">
        <authorList>
            <consortium name="RefSeq"/>
        </authorList>
    </citation>
    <scope>IDENTIFICATION</scope>
</reference>
<feature type="region of interest" description="Disordered" evidence="1">
    <location>
        <begin position="21"/>
        <end position="75"/>
    </location>
</feature>
<feature type="compositionally biased region" description="Low complexity" evidence="1">
    <location>
        <begin position="325"/>
        <end position="353"/>
    </location>
</feature>
<keyword evidence="2" id="KW-1185">Reference proteome</keyword>